<dbReference type="Pfam" id="PF01479">
    <property type="entry name" value="S4"/>
    <property type="match status" value="1"/>
</dbReference>
<dbReference type="GO" id="GO:0006412">
    <property type="term" value="P:translation"/>
    <property type="evidence" value="ECO:0007669"/>
    <property type="project" value="UniProtKB-UniRule"/>
</dbReference>
<evidence type="ECO:0000256" key="3">
    <source>
        <dbReference type="ARBA" id="ARBA00022884"/>
    </source>
</evidence>
<dbReference type="SMART" id="SM01390">
    <property type="entry name" value="Ribosomal_S4"/>
    <property type="match status" value="1"/>
</dbReference>
<dbReference type="Proteomes" id="UP001357733">
    <property type="component" value="Unassembled WGS sequence"/>
</dbReference>
<dbReference type="PROSITE" id="PS50889">
    <property type="entry name" value="S4"/>
    <property type="match status" value="1"/>
</dbReference>
<dbReference type="Pfam" id="PF00163">
    <property type="entry name" value="Ribosomal_S4"/>
    <property type="match status" value="1"/>
</dbReference>
<dbReference type="InterPro" id="IPR022801">
    <property type="entry name" value="Ribosomal_uS4"/>
</dbReference>
<keyword evidence="4 7" id="KW-0689">Ribosomal protein</keyword>
<dbReference type="GO" id="GO:0015935">
    <property type="term" value="C:small ribosomal subunit"/>
    <property type="evidence" value="ECO:0007669"/>
    <property type="project" value="InterPro"/>
</dbReference>
<accession>A0AAW9MZV4</accession>
<dbReference type="GO" id="GO:0003735">
    <property type="term" value="F:structural constituent of ribosome"/>
    <property type="evidence" value="ECO:0007669"/>
    <property type="project" value="InterPro"/>
</dbReference>
<organism evidence="10 11">
    <name type="scientific">Citroniella saccharovorans</name>
    <dbReference type="NCBI Taxonomy" id="2053367"/>
    <lineage>
        <taxon>Bacteria</taxon>
        <taxon>Bacillati</taxon>
        <taxon>Bacillota</taxon>
        <taxon>Tissierellia</taxon>
        <taxon>Tissierellales</taxon>
        <taxon>Peptoniphilaceae</taxon>
        <taxon>Citroniella</taxon>
    </lineage>
</organism>
<dbReference type="SUPFAM" id="SSF55174">
    <property type="entry name" value="Alpha-L RNA-binding motif"/>
    <property type="match status" value="1"/>
</dbReference>
<evidence type="ECO:0000259" key="9">
    <source>
        <dbReference type="SMART" id="SM01390"/>
    </source>
</evidence>
<dbReference type="GO" id="GO:0042274">
    <property type="term" value="P:ribosomal small subunit biogenesis"/>
    <property type="evidence" value="ECO:0007669"/>
    <property type="project" value="TreeGrafter"/>
</dbReference>
<evidence type="ECO:0000256" key="6">
    <source>
        <dbReference type="ARBA" id="ARBA00035254"/>
    </source>
</evidence>
<dbReference type="InterPro" id="IPR001912">
    <property type="entry name" value="Ribosomal_uS4_N"/>
</dbReference>
<dbReference type="NCBIfam" id="NF003717">
    <property type="entry name" value="PRK05327.1"/>
    <property type="match status" value="1"/>
</dbReference>
<feature type="domain" description="RNA-binding S4" evidence="8">
    <location>
        <begin position="87"/>
        <end position="145"/>
    </location>
</feature>
<dbReference type="SMART" id="SM00363">
    <property type="entry name" value="S4"/>
    <property type="match status" value="1"/>
</dbReference>
<dbReference type="InterPro" id="IPR005709">
    <property type="entry name" value="Ribosomal_uS4_bac-type"/>
</dbReference>
<keyword evidence="3 7" id="KW-0694">RNA-binding</keyword>
<keyword evidence="11" id="KW-1185">Reference proteome</keyword>
<comment type="function">
    <text evidence="7">One of the primary rRNA binding proteins, it binds directly to 16S rRNA where it nucleates assembly of the body of the 30S subunit.</text>
</comment>
<dbReference type="RefSeq" id="WP_324620232.1">
    <property type="nucleotide sequence ID" value="NZ_JAYKOT010000003.1"/>
</dbReference>
<dbReference type="CDD" id="cd00165">
    <property type="entry name" value="S4"/>
    <property type="match status" value="1"/>
</dbReference>
<evidence type="ECO:0000256" key="5">
    <source>
        <dbReference type="ARBA" id="ARBA00023274"/>
    </source>
</evidence>
<dbReference type="NCBIfam" id="TIGR01017">
    <property type="entry name" value="rpsD_bact"/>
    <property type="match status" value="1"/>
</dbReference>
<comment type="similarity">
    <text evidence="1 7">Belongs to the universal ribosomal protein uS4 family.</text>
</comment>
<evidence type="ECO:0000256" key="7">
    <source>
        <dbReference type="HAMAP-Rule" id="MF_01306"/>
    </source>
</evidence>
<keyword evidence="2 7" id="KW-0699">rRNA-binding</keyword>
<dbReference type="HAMAP" id="MF_01306_B">
    <property type="entry name" value="Ribosomal_uS4_B"/>
    <property type="match status" value="1"/>
</dbReference>
<evidence type="ECO:0000313" key="10">
    <source>
        <dbReference type="EMBL" id="MEB3430072.1"/>
    </source>
</evidence>
<dbReference type="InterPro" id="IPR036986">
    <property type="entry name" value="S4_RNA-bd_sf"/>
</dbReference>
<name>A0AAW9MZV4_9FIRM</name>
<evidence type="ECO:0000256" key="1">
    <source>
        <dbReference type="ARBA" id="ARBA00007465"/>
    </source>
</evidence>
<dbReference type="GO" id="GO:0019843">
    <property type="term" value="F:rRNA binding"/>
    <property type="evidence" value="ECO:0007669"/>
    <property type="project" value="UniProtKB-UniRule"/>
</dbReference>
<dbReference type="Gene3D" id="1.10.1050.10">
    <property type="entry name" value="Ribosomal Protein S4 Delta 41, Chain A, domain 1"/>
    <property type="match status" value="1"/>
</dbReference>
<feature type="domain" description="Small ribosomal subunit protein uS4 N-terminal" evidence="9">
    <location>
        <begin position="3"/>
        <end position="86"/>
    </location>
</feature>
<gene>
    <name evidence="7 10" type="primary">rpsD</name>
    <name evidence="10" type="ORF">VLK81_08735</name>
</gene>
<sequence>MARYTGPILKRARALGVEPQVLGYNKKSNRNPGNSRAKVSEYGMQLKEKQKAKFVYGVLEKQFHKLFLIASKMDGITGENLLTLLELRFDNIVYRMGFARTRDEAKQLITHGHFLINGKKVDIPSYRLSVNDVVSVKQTSRKNGIFKETEEKVWGASSWLEVDAEKYEGKVLRLPTREDIDFPIEEQLIVELYSK</sequence>
<comment type="subunit">
    <text evidence="7">Part of the 30S ribosomal subunit. Contacts protein S5. The interaction surface between S4 and S5 is involved in control of translational fidelity.</text>
</comment>
<comment type="caution">
    <text evidence="10">The sequence shown here is derived from an EMBL/GenBank/DDBJ whole genome shotgun (WGS) entry which is preliminary data.</text>
</comment>
<keyword evidence="5 7" id="KW-0687">Ribonucleoprotein</keyword>
<evidence type="ECO:0000313" key="11">
    <source>
        <dbReference type="Proteomes" id="UP001357733"/>
    </source>
</evidence>
<reference evidence="10 11" key="1">
    <citation type="submission" date="2024-01" db="EMBL/GenBank/DDBJ databases">
        <title>Complete genome sequence of Citroniella saccharovorans strain M6.X9, isolated from human fecal sample.</title>
        <authorList>
            <person name="Cheng G."/>
            <person name="Westerholm M."/>
            <person name="Schnurer A."/>
        </authorList>
    </citation>
    <scope>NUCLEOTIDE SEQUENCE [LARGE SCALE GENOMIC DNA]</scope>
    <source>
        <strain evidence="10 11">DSM 29873</strain>
    </source>
</reference>
<dbReference type="InterPro" id="IPR002942">
    <property type="entry name" value="S4_RNA-bd"/>
</dbReference>
<dbReference type="PANTHER" id="PTHR11831:SF4">
    <property type="entry name" value="SMALL RIBOSOMAL SUBUNIT PROTEIN US4M"/>
    <property type="match status" value="1"/>
</dbReference>
<protein>
    <recommendedName>
        <fullName evidence="6 7">Small ribosomal subunit protein uS4</fullName>
    </recommendedName>
</protein>
<dbReference type="Gene3D" id="3.10.290.10">
    <property type="entry name" value="RNA-binding S4 domain"/>
    <property type="match status" value="1"/>
</dbReference>
<dbReference type="EMBL" id="JAYKOT010000003">
    <property type="protein sequence ID" value="MEB3430072.1"/>
    <property type="molecule type" value="Genomic_DNA"/>
</dbReference>
<evidence type="ECO:0000256" key="4">
    <source>
        <dbReference type="ARBA" id="ARBA00022980"/>
    </source>
</evidence>
<evidence type="ECO:0000256" key="2">
    <source>
        <dbReference type="ARBA" id="ARBA00022730"/>
    </source>
</evidence>
<evidence type="ECO:0000259" key="8">
    <source>
        <dbReference type="SMART" id="SM00363"/>
    </source>
</evidence>
<dbReference type="PANTHER" id="PTHR11831">
    <property type="entry name" value="30S 40S RIBOSOMAL PROTEIN"/>
    <property type="match status" value="1"/>
</dbReference>
<proteinExistence type="inferred from homology"/>
<comment type="function">
    <text evidence="7">With S5 and S12 plays an important role in translational accuracy.</text>
</comment>
<dbReference type="FunFam" id="3.10.290.10:FF:000001">
    <property type="entry name" value="30S ribosomal protein S4"/>
    <property type="match status" value="1"/>
</dbReference>
<dbReference type="AlphaFoldDB" id="A0AAW9MZV4"/>